<dbReference type="EMBL" id="JACCFW010000001">
    <property type="protein sequence ID" value="NYJ74083.1"/>
    <property type="molecule type" value="Genomic_DNA"/>
</dbReference>
<accession>A0A853DDL0</accession>
<dbReference type="AlphaFoldDB" id="A0A853DDL0"/>
<name>A0A853DDL0_9MICO</name>
<keyword evidence="3" id="KW-1185">Reference proteome</keyword>
<protein>
    <submittedName>
        <fullName evidence="2">Uncharacterized protein</fullName>
    </submittedName>
</protein>
<evidence type="ECO:0000256" key="1">
    <source>
        <dbReference type="SAM" id="SignalP"/>
    </source>
</evidence>
<keyword evidence="1" id="KW-0732">Signal</keyword>
<dbReference type="Proteomes" id="UP000571817">
    <property type="component" value="Unassembled WGS sequence"/>
</dbReference>
<feature type="signal peptide" evidence="1">
    <location>
        <begin position="1"/>
        <end position="26"/>
    </location>
</feature>
<organism evidence="2 3">
    <name type="scientific">Allobranchiibius huperziae</name>
    <dbReference type="NCBI Taxonomy" id="1874116"/>
    <lineage>
        <taxon>Bacteria</taxon>
        <taxon>Bacillati</taxon>
        <taxon>Actinomycetota</taxon>
        <taxon>Actinomycetes</taxon>
        <taxon>Micrococcales</taxon>
        <taxon>Dermacoccaceae</taxon>
        <taxon>Allobranchiibius</taxon>
    </lineage>
</organism>
<reference evidence="2 3" key="1">
    <citation type="submission" date="2020-07" db="EMBL/GenBank/DDBJ databases">
        <title>Sequencing the genomes of 1000 actinobacteria strains.</title>
        <authorList>
            <person name="Klenk H.-P."/>
        </authorList>
    </citation>
    <scope>NUCLEOTIDE SEQUENCE [LARGE SCALE GENOMIC DNA]</scope>
    <source>
        <strain evidence="2 3">DSM 29531</strain>
    </source>
</reference>
<dbReference type="RefSeq" id="WP_179479726.1">
    <property type="nucleotide sequence ID" value="NZ_JACCFW010000001.1"/>
</dbReference>
<gene>
    <name evidence="2" type="ORF">HNR15_001046</name>
</gene>
<feature type="chain" id="PRO_5032785715" evidence="1">
    <location>
        <begin position="27"/>
        <end position="119"/>
    </location>
</feature>
<evidence type="ECO:0000313" key="2">
    <source>
        <dbReference type="EMBL" id="NYJ74083.1"/>
    </source>
</evidence>
<evidence type="ECO:0000313" key="3">
    <source>
        <dbReference type="Proteomes" id="UP000571817"/>
    </source>
</evidence>
<comment type="caution">
    <text evidence="2">The sequence shown here is derived from an EMBL/GenBank/DDBJ whole genome shotgun (WGS) entry which is preliminary data.</text>
</comment>
<sequence length="119" mass="12381">MKYQLMTAATAVAITAVIASSTPALASLPGPGGGGCSLKESGGPGNISFTAHITDSCAYPARSWVDVSNIPGDESTKYGNTLHASGSSKVSWSILDSLDVWGWEYYVGGHWYKKTLGHG</sequence>
<proteinExistence type="predicted"/>